<dbReference type="Proteomes" id="UP001372526">
    <property type="component" value="Unassembled WGS sequence"/>
</dbReference>
<sequence>MKQWLAAFETSVLVMALLRIFSGSMEIFAALLMLYFNDAKKALFVNGMLAFVGPTVLIVTMSIGIASVTNEISFLKLFFLALGIGCIFIAVLK</sequence>
<feature type="transmembrane region" description="Helical" evidence="1">
    <location>
        <begin position="43"/>
        <end position="66"/>
    </location>
</feature>
<gene>
    <name evidence="2" type="ORF">WAZ07_03260</name>
</gene>
<evidence type="ECO:0000256" key="1">
    <source>
        <dbReference type="SAM" id="Phobius"/>
    </source>
</evidence>
<feature type="transmembrane region" description="Helical" evidence="1">
    <location>
        <begin position="12"/>
        <end position="36"/>
    </location>
</feature>
<protein>
    <submittedName>
        <fullName evidence="2">YqhV family protein</fullName>
    </submittedName>
</protein>
<comment type="caution">
    <text evidence="2">The sequence shown here is derived from an EMBL/GenBank/DDBJ whole genome shotgun (WGS) entry which is preliminary data.</text>
</comment>
<accession>A0ABU8FCE8</accession>
<keyword evidence="1" id="KW-0812">Transmembrane</keyword>
<reference evidence="2 3" key="1">
    <citation type="submission" date="2024-01" db="EMBL/GenBank/DDBJ databases">
        <title>Seven novel Bacillus-like species.</title>
        <authorList>
            <person name="Liu G."/>
        </authorList>
    </citation>
    <scope>NUCLEOTIDE SEQUENCE [LARGE SCALE GENOMIC DNA]</scope>
    <source>
        <strain evidence="2 3">FJAT-51639</strain>
    </source>
</reference>
<evidence type="ECO:0000313" key="2">
    <source>
        <dbReference type="EMBL" id="MEI4800356.1"/>
    </source>
</evidence>
<dbReference type="RefSeq" id="WP_035429538.1">
    <property type="nucleotide sequence ID" value="NZ_JBAWSX010000001.1"/>
</dbReference>
<name>A0ABU8FCE8_9BACI</name>
<organism evidence="2 3">
    <name type="scientific">Bacillus bruguierae</name>
    <dbReference type="NCBI Taxonomy" id="3127667"/>
    <lineage>
        <taxon>Bacteria</taxon>
        <taxon>Bacillati</taxon>
        <taxon>Bacillota</taxon>
        <taxon>Bacilli</taxon>
        <taxon>Bacillales</taxon>
        <taxon>Bacillaceae</taxon>
        <taxon>Bacillus</taxon>
    </lineage>
</organism>
<dbReference type="InterPro" id="IPR020390">
    <property type="entry name" value="Uncharacterised_YqhV"/>
</dbReference>
<dbReference type="Pfam" id="PF10942">
    <property type="entry name" value="DUF2619"/>
    <property type="match status" value="1"/>
</dbReference>
<keyword evidence="3" id="KW-1185">Reference proteome</keyword>
<feature type="transmembrane region" description="Helical" evidence="1">
    <location>
        <begin position="72"/>
        <end position="92"/>
    </location>
</feature>
<keyword evidence="1" id="KW-0472">Membrane</keyword>
<evidence type="ECO:0000313" key="3">
    <source>
        <dbReference type="Proteomes" id="UP001372526"/>
    </source>
</evidence>
<keyword evidence="1" id="KW-1133">Transmembrane helix</keyword>
<proteinExistence type="predicted"/>
<dbReference type="EMBL" id="JBAWSX010000001">
    <property type="protein sequence ID" value="MEI4800356.1"/>
    <property type="molecule type" value="Genomic_DNA"/>
</dbReference>